<dbReference type="InterPro" id="IPR032710">
    <property type="entry name" value="NTF2-like_dom_sf"/>
</dbReference>
<protein>
    <submittedName>
        <fullName evidence="1">Uncharacterized protein</fullName>
    </submittedName>
</protein>
<sequence>MSALSHIPYDIIVFALISLVLAWRLRHILGRRVGVESMAALQQRTPQPVATVAQEPLAATEPEAKLDVPSPGTRVGQILAQISTVQPGFQPEGFLRNARTAFRDIVTAFALGERDKLRALLTDSAYNSFVAAIDAREAAHEEQRTEIVGINSLSIVDAMLNQPAAGVPQAAIEVQIVSRQISILNDIESQPLVGTESVTEFSDLWRFESLVGSNVPGAKWRLAAARAA</sequence>
<dbReference type="OrthoDB" id="9798618at2"/>
<dbReference type="Gene3D" id="3.10.450.240">
    <property type="match status" value="1"/>
</dbReference>
<proteinExistence type="predicted"/>
<dbReference type="Proteomes" id="UP000179145">
    <property type="component" value="Chromosome"/>
</dbReference>
<dbReference type="NCBIfam" id="NF033779">
    <property type="entry name" value="Tim44_TimA_adap"/>
    <property type="match status" value="1"/>
</dbReference>
<organism evidence="1 2">
    <name type="scientific">Kozakia baliensis</name>
    <dbReference type="NCBI Taxonomy" id="153496"/>
    <lineage>
        <taxon>Bacteria</taxon>
        <taxon>Pseudomonadati</taxon>
        <taxon>Pseudomonadota</taxon>
        <taxon>Alphaproteobacteria</taxon>
        <taxon>Acetobacterales</taxon>
        <taxon>Acetobacteraceae</taxon>
        <taxon>Kozakia</taxon>
    </lineage>
</organism>
<dbReference type="InterPro" id="IPR007379">
    <property type="entry name" value="Tim44-like_dom"/>
</dbReference>
<keyword evidence="2" id="KW-1185">Reference proteome</keyword>
<gene>
    <name evidence="1" type="ORF">A0U89_03745</name>
</gene>
<evidence type="ECO:0000313" key="2">
    <source>
        <dbReference type="Proteomes" id="UP000179145"/>
    </source>
</evidence>
<accession>A0A1D8URX7</accession>
<dbReference type="STRING" id="153496.A0U89_03745"/>
<dbReference type="SMART" id="SM00978">
    <property type="entry name" value="Tim44"/>
    <property type="match status" value="1"/>
</dbReference>
<dbReference type="RefSeq" id="WP_083278297.1">
    <property type="nucleotide sequence ID" value="NZ_BJVW01000002.1"/>
</dbReference>
<dbReference type="eggNOG" id="COG4395">
    <property type="taxonomic scope" value="Bacteria"/>
</dbReference>
<dbReference type="KEGG" id="kba:A0U89_03745"/>
<evidence type="ECO:0000313" key="1">
    <source>
        <dbReference type="EMBL" id="AOX16380.1"/>
    </source>
</evidence>
<dbReference type="AlphaFoldDB" id="A0A1D8URX7"/>
<name>A0A1D8URX7_9PROT</name>
<reference evidence="1 2" key="1">
    <citation type="journal article" date="2016" name="Microb. Cell Fact.">
        <title>Dissection of exopolysaccharide biosynthesis in Kozakia baliensis.</title>
        <authorList>
            <person name="Brandt J.U."/>
            <person name="Jakob F."/>
            <person name="Behr J."/>
            <person name="Geissler A.J."/>
            <person name="Vogel R.F."/>
        </authorList>
    </citation>
    <scope>NUCLEOTIDE SEQUENCE [LARGE SCALE GENOMIC DNA]</scope>
    <source>
        <strain evidence="1 2">DSM 14400</strain>
    </source>
</reference>
<dbReference type="EMBL" id="CP014674">
    <property type="protein sequence ID" value="AOX16380.1"/>
    <property type="molecule type" value="Genomic_DNA"/>
</dbReference>
<dbReference type="SUPFAM" id="SSF54427">
    <property type="entry name" value="NTF2-like"/>
    <property type="match status" value="1"/>
</dbReference>
<dbReference type="Pfam" id="PF04280">
    <property type="entry name" value="Tim44"/>
    <property type="match status" value="1"/>
</dbReference>